<keyword evidence="3" id="KW-0963">Cytoplasm</keyword>
<accession>A0A401PJN2</accession>
<evidence type="ECO:0000313" key="10">
    <source>
        <dbReference type="Proteomes" id="UP000288216"/>
    </source>
</evidence>
<evidence type="ECO:0000313" key="9">
    <source>
        <dbReference type="EMBL" id="GCB73325.1"/>
    </source>
</evidence>
<evidence type="ECO:0008006" key="11">
    <source>
        <dbReference type="Google" id="ProtNLM"/>
    </source>
</evidence>
<dbReference type="PANTHER" id="PTHR10529">
    <property type="entry name" value="AP COMPLEX SUBUNIT MU"/>
    <property type="match status" value="1"/>
</dbReference>
<comment type="subcellular location">
    <subcellularLocation>
        <location evidence="1">Cytoplasm</location>
    </subcellularLocation>
</comment>
<dbReference type="PROSITE" id="PS51070">
    <property type="entry name" value="SHD"/>
    <property type="match status" value="1"/>
</dbReference>
<dbReference type="STRING" id="75743.A0A401PJN2"/>
<dbReference type="GO" id="GO:0005737">
    <property type="term" value="C:cytoplasm"/>
    <property type="evidence" value="ECO:0007669"/>
    <property type="project" value="UniProtKB-SubCell"/>
</dbReference>
<feature type="region of interest" description="Disordered" evidence="6">
    <location>
        <begin position="41"/>
        <end position="83"/>
    </location>
</feature>
<name>A0A401PJN2_SCYTO</name>
<evidence type="ECO:0000256" key="4">
    <source>
        <dbReference type="ARBA" id="ARBA00022583"/>
    </source>
</evidence>
<sequence>MSSVSYPNWVTFDDDYGFQSPKQSFISDNGLKSNDLVLNLSSQPNTSRRSASGSSTPLSSPFSNFPCTSTSGPQSPITPSPSRDHYLFKIEELSQTNQFSPPNNENGYTNPFWSQRCISRIGMAHREQDSDQASHPSATNATNTFFHGNHPPKQMGGHHKSDSNSPLIVLCQKLEKIQTEDSQPSQPSSESKQLNAQMSLSVVRNLFRTECKNGWPLMMRIPEKKNMMSSRQWGPIYLNLLEGGIVQLYYEQGLEKPFKEFQLQPYCRLSEPKLENYKESGKIHTVKIEQVSYTEKRKYHPKTEVLHEAEIEQVLKFGTTDYGDFTDFLSAVEEEFMKLPLLTQRRKTYEEQEMMLEITDDFWGKFTREGKLFEASVVTHIYCLCFINGNIDCFLTLNDLQLQRRDHGYLKNDVDSSCIQIYDYRVHKCVNENEFEKSRVIKFTPPDACRLELMRFKTVCENPELPFLLKGLVTVHGAYTELQAFLVMSSAYSNFQNMGPSKHCENVMIRFPLPTAWFKIFRTANLFRQKSLKAKMNRNARLGSVSTAGGEPAMQVTIGTAKYEQAFRAIVWRIDNLPDKNAASDHPHCFSCKLELGSDQEIPSEWKPFIAVEFEVPDTSASKVKVKSFGTESDVQPEKHIHPKARYYYQVEIEKKWIRIEGEDPDKPGDCMTQ</sequence>
<reference evidence="9 10" key="1">
    <citation type="journal article" date="2018" name="Nat. Ecol. Evol.">
        <title>Shark genomes provide insights into elasmobranch evolution and the origin of vertebrates.</title>
        <authorList>
            <person name="Hara Y"/>
            <person name="Yamaguchi K"/>
            <person name="Onimaru K"/>
            <person name="Kadota M"/>
            <person name="Koyanagi M"/>
            <person name="Keeley SD"/>
            <person name="Tatsumi K"/>
            <person name="Tanaka K"/>
            <person name="Motone F"/>
            <person name="Kageyama Y"/>
            <person name="Nozu R"/>
            <person name="Adachi N"/>
            <person name="Nishimura O"/>
            <person name="Nakagawa R"/>
            <person name="Tanegashima C"/>
            <person name="Kiyatake I"/>
            <person name="Matsumoto R"/>
            <person name="Murakumo K"/>
            <person name="Nishida K"/>
            <person name="Terakita A"/>
            <person name="Kuratani S"/>
            <person name="Sato K"/>
            <person name="Hyodo S Kuraku.S."/>
        </authorList>
    </citation>
    <scope>NUCLEOTIDE SEQUENCE [LARGE SCALE GENOMIC DNA]</scope>
</reference>
<feature type="compositionally biased region" description="Low complexity" evidence="6">
    <location>
        <begin position="44"/>
        <end position="66"/>
    </location>
</feature>
<dbReference type="OrthoDB" id="10063141at2759"/>
<dbReference type="PROSITE" id="PS51072">
    <property type="entry name" value="MHD"/>
    <property type="match status" value="1"/>
</dbReference>
<dbReference type="OMA" id="PIRDTSW"/>
<dbReference type="Gene3D" id="2.60.40.1170">
    <property type="entry name" value="Mu homology domain, subdomain B"/>
    <property type="match status" value="3"/>
</dbReference>
<evidence type="ECO:0000256" key="2">
    <source>
        <dbReference type="ARBA" id="ARBA00005579"/>
    </source>
</evidence>
<dbReference type="PIRSF" id="PIRSF037099">
    <property type="entry name" value="Stonin"/>
    <property type="match status" value="1"/>
</dbReference>
<keyword evidence="4 5" id="KW-0254">Endocytosis</keyword>
<dbReference type="InterPro" id="IPR050431">
    <property type="entry name" value="Adaptor_comp_med_subunit"/>
</dbReference>
<evidence type="ECO:0000256" key="5">
    <source>
        <dbReference type="PIRNR" id="PIRNR037099"/>
    </source>
</evidence>
<gene>
    <name evidence="9" type="ORF">scyTo_0006722</name>
</gene>
<dbReference type="InterPro" id="IPR036168">
    <property type="entry name" value="AP2_Mu_C_sf"/>
</dbReference>
<dbReference type="EMBL" id="BFAA01002314">
    <property type="protein sequence ID" value="GCB73325.1"/>
    <property type="molecule type" value="Genomic_DNA"/>
</dbReference>
<dbReference type="AlphaFoldDB" id="A0A401PJN2"/>
<protein>
    <recommendedName>
        <fullName evidence="11">Stonin-1</fullName>
    </recommendedName>
</protein>
<dbReference type="Proteomes" id="UP000288216">
    <property type="component" value="Unassembled WGS sequence"/>
</dbReference>
<dbReference type="InterPro" id="IPR017110">
    <property type="entry name" value="Stonin"/>
</dbReference>
<proteinExistence type="inferred from homology"/>
<dbReference type="GO" id="GO:0006897">
    <property type="term" value="P:endocytosis"/>
    <property type="evidence" value="ECO:0007669"/>
    <property type="project" value="UniProtKB-KW"/>
</dbReference>
<evidence type="ECO:0000256" key="6">
    <source>
        <dbReference type="SAM" id="MobiDB-lite"/>
    </source>
</evidence>
<dbReference type="InterPro" id="IPR028565">
    <property type="entry name" value="MHD"/>
</dbReference>
<feature type="compositionally biased region" description="Polar residues" evidence="6">
    <location>
        <begin position="67"/>
        <end position="81"/>
    </location>
</feature>
<evidence type="ECO:0000259" key="7">
    <source>
        <dbReference type="PROSITE" id="PS51070"/>
    </source>
</evidence>
<feature type="domain" description="MHD" evidence="8">
    <location>
        <begin position="351"/>
        <end position="659"/>
    </location>
</feature>
<comment type="similarity">
    <text evidence="2 5">Belongs to the Stoned B family.</text>
</comment>
<dbReference type="GO" id="GO:0030100">
    <property type="term" value="P:regulation of endocytosis"/>
    <property type="evidence" value="ECO:0007669"/>
    <property type="project" value="UniProtKB-UniRule"/>
</dbReference>
<evidence type="ECO:0000256" key="3">
    <source>
        <dbReference type="ARBA" id="ARBA00022490"/>
    </source>
</evidence>
<organism evidence="9 10">
    <name type="scientific">Scyliorhinus torazame</name>
    <name type="common">Cloudy catshark</name>
    <name type="synonym">Catulus torazame</name>
    <dbReference type="NCBI Taxonomy" id="75743"/>
    <lineage>
        <taxon>Eukaryota</taxon>
        <taxon>Metazoa</taxon>
        <taxon>Chordata</taxon>
        <taxon>Craniata</taxon>
        <taxon>Vertebrata</taxon>
        <taxon>Chondrichthyes</taxon>
        <taxon>Elasmobranchii</taxon>
        <taxon>Galeomorphii</taxon>
        <taxon>Galeoidea</taxon>
        <taxon>Carcharhiniformes</taxon>
        <taxon>Scyliorhinidae</taxon>
        <taxon>Scyliorhinus</taxon>
    </lineage>
</organism>
<evidence type="ECO:0000259" key="8">
    <source>
        <dbReference type="PROSITE" id="PS51072"/>
    </source>
</evidence>
<dbReference type="SUPFAM" id="SSF49447">
    <property type="entry name" value="Second domain of Mu2 adaptin subunit (ap50) of ap2 adaptor"/>
    <property type="match status" value="1"/>
</dbReference>
<feature type="region of interest" description="Disordered" evidence="6">
    <location>
        <begin position="125"/>
        <end position="163"/>
    </location>
</feature>
<feature type="domain" description="SHD" evidence="7">
    <location>
        <begin position="214"/>
        <end position="347"/>
    </location>
</feature>
<comment type="caution">
    <text evidence="9">The sequence shown here is derived from an EMBL/GenBank/DDBJ whole genome shotgun (WGS) entry which is preliminary data.</text>
</comment>
<dbReference type="InterPro" id="IPR012320">
    <property type="entry name" value="SHD_dom"/>
</dbReference>
<dbReference type="Pfam" id="PF00928">
    <property type="entry name" value="Adap_comp_sub"/>
    <property type="match status" value="1"/>
</dbReference>
<evidence type="ECO:0000256" key="1">
    <source>
        <dbReference type="ARBA" id="ARBA00004496"/>
    </source>
</evidence>
<keyword evidence="10" id="KW-1185">Reference proteome</keyword>
<feature type="compositionally biased region" description="Polar residues" evidence="6">
    <location>
        <begin position="131"/>
        <end position="146"/>
    </location>
</feature>